<keyword evidence="5 6" id="KW-0067">ATP-binding</keyword>
<organism evidence="9 10">
    <name type="scientific">Aulographum hederae CBS 113979</name>
    <dbReference type="NCBI Taxonomy" id="1176131"/>
    <lineage>
        <taxon>Eukaryota</taxon>
        <taxon>Fungi</taxon>
        <taxon>Dikarya</taxon>
        <taxon>Ascomycota</taxon>
        <taxon>Pezizomycotina</taxon>
        <taxon>Dothideomycetes</taxon>
        <taxon>Pleosporomycetidae</taxon>
        <taxon>Aulographales</taxon>
        <taxon>Aulographaceae</taxon>
    </lineage>
</organism>
<name>A0A6G1HE61_9PEZI</name>
<dbReference type="FunFam" id="3.30.200.20:FF:000131">
    <property type="entry name" value="Dual specificity protein kinase TTK"/>
    <property type="match status" value="1"/>
</dbReference>
<dbReference type="SMART" id="SM00220">
    <property type="entry name" value="S_TKc"/>
    <property type="match status" value="1"/>
</dbReference>
<dbReference type="PROSITE" id="PS00108">
    <property type="entry name" value="PROTEIN_KINASE_ST"/>
    <property type="match status" value="1"/>
</dbReference>
<dbReference type="InterPro" id="IPR000719">
    <property type="entry name" value="Prot_kinase_dom"/>
</dbReference>
<proteinExistence type="inferred from homology"/>
<dbReference type="SUPFAM" id="SSF56112">
    <property type="entry name" value="Protein kinase-like (PK-like)"/>
    <property type="match status" value="1"/>
</dbReference>
<gene>
    <name evidence="9" type="ORF">K402DRAFT_417344</name>
</gene>
<evidence type="ECO:0000256" key="4">
    <source>
        <dbReference type="ARBA" id="ARBA00022777"/>
    </source>
</evidence>
<dbReference type="PROSITE" id="PS00107">
    <property type="entry name" value="PROTEIN_KINASE_ATP"/>
    <property type="match status" value="1"/>
</dbReference>
<evidence type="ECO:0000256" key="5">
    <source>
        <dbReference type="ARBA" id="ARBA00022840"/>
    </source>
</evidence>
<dbReference type="GO" id="GO:0034501">
    <property type="term" value="P:protein localization to kinetochore"/>
    <property type="evidence" value="ECO:0007669"/>
    <property type="project" value="TreeGrafter"/>
</dbReference>
<sequence>MAFVATATRRAAAVGERQVARKIRVKDTSYDLFEMIGKGGNAKVYRVETPSHKMCALKQVNLHDMDKPTLNSIKSEIDILQKLNSVDGVVHLTDWELNEEKETLSMVMECGQSDLLSMIKKENNRPNARLNIETVRRYWKQMLESVANIHRQGIVHSDIKPANFLVSNGLLKLIDFGIAGAVNDDTINITRSEQIGTPNYMSPEALRDVNSPILKGKLIRFGRPTDIWSLGCVLYLMVYNTTPFGHIEGIAQKCLAIINPRYKIAYPETGIGGVAVPPELIDAMKQCLRWQQNRRPTVEDLLSEENEFLWPREKKDGLFSVSQESLGRLLQGITRESHRPLERREAEEKSREVYETMHAGLVPA</sequence>
<accession>A0A6G1HE61</accession>
<dbReference type="InterPro" id="IPR011009">
    <property type="entry name" value="Kinase-like_dom_sf"/>
</dbReference>
<evidence type="ECO:0000256" key="2">
    <source>
        <dbReference type="ARBA" id="ARBA00022679"/>
    </source>
</evidence>
<evidence type="ECO:0000313" key="10">
    <source>
        <dbReference type="Proteomes" id="UP000800041"/>
    </source>
</evidence>
<dbReference type="GO" id="GO:0000776">
    <property type="term" value="C:kinetochore"/>
    <property type="evidence" value="ECO:0007669"/>
    <property type="project" value="TreeGrafter"/>
</dbReference>
<evidence type="ECO:0000256" key="7">
    <source>
        <dbReference type="RuleBase" id="RU000304"/>
    </source>
</evidence>
<keyword evidence="2" id="KW-0808">Transferase</keyword>
<dbReference type="GO" id="GO:0004674">
    <property type="term" value="F:protein serine/threonine kinase activity"/>
    <property type="evidence" value="ECO:0007669"/>
    <property type="project" value="UniProtKB-KW"/>
</dbReference>
<evidence type="ECO:0000313" key="9">
    <source>
        <dbReference type="EMBL" id="KAF1991309.1"/>
    </source>
</evidence>
<dbReference type="OrthoDB" id="20524at2759"/>
<dbReference type="PROSITE" id="PS50011">
    <property type="entry name" value="PROTEIN_KINASE_DOM"/>
    <property type="match status" value="1"/>
</dbReference>
<evidence type="ECO:0000256" key="3">
    <source>
        <dbReference type="ARBA" id="ARBA00022741"/>
    </source>
</evidence>
<reference evidence="9" key="1">
    <citation type="journal article" date="2020" name="Stud. Mycol.">
        <title>101 Dothideomycetes genomes: a test case for predicting lifestyles and emergence of pathogens.</title>
        <authorList>
            <person name="Haridas S."/>
            <person name="Albert R."/>
            <person name="Binder M."/>
            <person name="Bloem J."/>
            <person name="Labutti K."/>
            <person name="Salamov A."/>
            <person name="Andreopoulos B."/>
            <person name="Baker S."/>
            <person name="Barry K."/>
            <person name="Bills G."/>
            <person name="Bluhm B."/>
            <person name="Cannon C."/>
            <person name="Castanera R."/>
            <person name="Culley D."/>
            <person name="Daum C."/>
            <person name="Ezra D."/>
            <person name="Gonzalez J."/>
            <person name="Henrissat B."/>
            <person name="Kuo A."/>
            <person name="Liang C."/>
            <person name="Lipzen A."/>
            <person name="Lutzoni F."/>
            <person name="Magnuson J."/>
            <person name="Mondo S."/>
            <person name="Nolan M."/>
            <person name="Ohm R."/>
            <person name="Pangilinan J."/>
            <person name="Park H.-J."/>
            <person name="Ramirez L."/>
            <person name="Alfaro M."/>
            <person name="Sun H."/>
            <person name="Tritt A."/>
            <person name="Yoshinaga Y."/>
            <person name="Zwiers L.-H."/>
            <person name="Turgeon B."/>
            <person name="Goodwin S."/>
            <person name="Spatafora J."/>
            <person name="Crous P."/>
            <person name="Grigoriev I."/>
        </authorList>
    </citation>
    <scope>NUCLEOTIDE SEQUENCE</scope>
    <source>
        <strain evidence="9">CBS 113979</strain>
    </source>
</reference>
<dbReference type="GO" id="GO:0005634">
    <property type="term" value="C:nucleus"/>
    <property type="evidence" value="ECO:0007669"/>
    <property type="project" value="TreeGrafter"/>
</dbReference>
<dbReference type="EMBL" id="ML977140">
    <property type="protein sequence ID" value="KAF1991309.1"/>
    <property type="molecule type" value="Genomic_DNA"/>
</dbReference>
<dbReference type="Gene3D" id="3.30.200.20">
    <property type="entry name" value="Phosphorylase Kinase, domain 1"/>
    <property type="match status" value="1"/>
</dbReference>
<keyword evidence="3 6" id="KW-0547">Nucleotide-binding</keyword>
<dbReference type="GO" id="GO:0004712">
    <property type="term" value="F:protein serine/threonine/tyrosine kinase activity"/>
    <property type="evidence" value="ECO:0007669"/>
    <property type="project" value="TreeGrafter"/>
</dbReference>
<feature type="binding site" evidence="6">
    <location>
        <position position="58"/>
    </location>
    <ligand>
        <name>ATP</name>
        <dbReference type="ChEBI" id="CHEBI:30616"/>
    </ligand>
</feature>
<keyword evidence="1 7" id="KW-0723">Serine/threonine-protein kinase</keyword>
<evidence type="ECO:0000259" key="8">
    <source>
        <dbReference type="PROSITE" id="PS50011"/>
    </source>
</evidence>
<dbReference type="InterPro" id="IPR017441">
    <property type="entry name" value="Protein_kinase_ATP_BS"/>
</dbReference>
<dbReference type="GO" id="GO:0007094">
    <property type="term" value="P:mitotic spindle assembly checkpoint signaling"/>
    <property type="evidence" value="ECO:0007669"/>
    <property type="project" value="TreeGrafter"/>
</dbReference>
<comment type="similarity">
    <text evidence="7">Belongs to the protein kinase superfamily.</text>
</comment>
<dbReference type="AlphaFoldDB" id="A0A6G1HE61"/>
<dbReference type="Proteomes" id="UP000800041">
    <property type="component" value="Unassembled WGS sequence"/>
</dbReference>
<dbReference type="GO" id="GO:0033316">
    <property type="term" value="P:meiotic spindle assembly checkpoint signaling"/>
    <property type="evidence" value="ECO:0007669"/>
    <property type="project" value="TreeGrafter"/>
</dbReference>
<dbReference type="PANTHER" id="PTHR22974:SF21">
    <property type="entry name" value="DUAL SPECIFICITY PROTEIN KINASE TTK"/>
    <property type="match status" value="1"/>
</dbReference>
<dbReference type="GO" id="GO:0005524">
    <property type="term" value="F:ATP binding"/>
    <property type="evidence" value="ECO:0007669"/>
    <property type="project" value="UniProtKB-UniRule"/>
</dbReference>
<protein>
    <submittedName>
        <fullName evidence="9">Kinase-like protein</fullName>
    </submittedName>
</protein>
<dbReference type="Pfam" id="PF00069">
    <property type="entry name" value="Pkinase"/>
    <property type="match status" value="1"/>
</dbReference>
<evidence type="ECO:0000256" key="6">
    <source>
        <dbReference type="PROSITE-ProRule" id="PRU10141"/>
    </source>
</evidence>
<dbReference type="InterPro" id="IPR008271">
    <property type="entry name" value="Ser/Thr_kinase_AS"/>
</dbReference>
<keyword evidence="10" id="KW-1185">Reference proteome</keyword>
<dbReference type="Gene3D" id="1.10.510.10">
    <property type="entry name" value="Transferase(Phosphotransferase) domain 1"/>
    <property type="match status" value="1"/>
</dbReference>
<feature type="domain" description="Protein kinase" evidence="8">
    <location>
        <begin position="30"/>
        <end position="309"/>
    </location>
</feature>
<dbReference type="GO" id="GO:0007059">
    <property type="term" value="P:chromosome segregation"/>
    <property type="evidence" value="ECO:0007669"/>
    <property type="project" value="TreeGrafter"/>
</dbReference>
<evidence type="ECO:0000256" key="1">
    <source>
        <dbReference type="ARBA" id="ARBA00022527"/>
    </source>
</evidence>
<dbReference type="PANTHER" id="PTHR22974">
    <property type="entry name" value="MIXED LINEAGE PROTEIN KINASE"/>
    <property type="match status" value="1"/>
</dbReference>
<keyword evidence="4 9" id="KW-0418">Kinase</keyword>